<feature type="domain" description="GIY-YIG" evidence="2">
    <location>
        <begin position="70"/>
        <end position="180"/>
    </location>
</feature>
<sequence length="218" mass="24078">MLNLMARRLSNIFPSTKRNARSDPAKAFAAAADSSSEEASVASTSSRGGGRAAAGRTPVRCRGVGGRRSSPWCVYLIVSTRLPKTYVGVTTNFPRRSPEHLDLVNEKFPLSLSRLKVPQKQFICSLKQHNGELKGGAKASSAGRPWICACIVRGFEEKSAAFQFEAKWKSISRKLPRKNKKDDSFLNKLLLHRKAALSRVTNSLDCHHLHVDWMIGDS</sequence>
<dbReference type="InterPro" id="IPR050381">
    <property type="entry name" value="SLX1_endonuclease"/>
</dbReference>
<evidence type="ECO:0000256" key="1">
    <source>
        <dbReference type="SAM" id="MobiDB-lite"/>
    </source>
</evidence>
<dbReference type="EMBL" id="NMUH01000984">
    <property type="protein sequence ID" value="MQL87516.1"/>
    <property type="molecule type" value="Genomic_DNA"/>
</dbReference>
<dbReference type="OrthoDB" id="24645at2759"/>
<protein>
    <recommendedName>
        <fullName evidence="2">GIY-YIG domain-containing protein</fullName>
    </recommendedName>
</protein>
<feature type="region of interest" description="Disordered" evidence="1">
    <location>
        <begin position="39"/>
        <end position="64"/>
    </location>
</feature>
<dbReference type="Gene3D" id="3.40.1440.10">
    <property type="entry name" value="GIY-YIG endonuclease"/>
    <property type="match status" value="1"/>
</dbReference>
<accession>A0A843UXW6</accession>
<dbReference type="InterPro" id="IPR035901">
    <property type="entry name" value="GIY-YIG_endonuc_sf"/>
</dbReference>
<gene>
    <name evidence="3" type="ORF">Taro_020059</name>
</gene>
<dbReference type="PANTHER" id="PTHR20208">
    <property type="entry name" value="STRUCTURE-SPECIFIC ENDONUCLEASE SUBUNIT SLX1"/>
    <property type="match status" value="1"/>
</dbReference>
<proteinExistence type="predicted"/>
<dbReference type="AlphaFoldDB" id="A0A843UXW6"/>
<dbReference type="InterPro" id="IPR000305">
    <property type="entry name" value="GIY-YIG_endonuc"/>
</dbReference>
<organism evidence="3 4">
    <name type="scientific">Colocasia esculenta</name>
    <name type="common">Wild taro</name>
    <name type="synonym">Arum esculentum</name>
    <dbReference type="NCBI Taxonomy" id="4460"/>
    <lineage>
        <taxon>Eukaryota</taxon>
        <taxon>Viridiplantae</taxon>
        <taxon>Streptophyta</taxon>
        <taxon>Embryophyta</taxon>
        <taxon>Tracheophyta</taxon>
        <taxon>Spermatophyta</taxon>
        <taxon>Magnoliopsida</taxon>
        <taxon>Liliopsida</taxon>
        <taxon>Araceae</taxon>
        <taxon>Aroideae</taxon>
        <taxon>Colocasieae</taxon>
        <taxon>Colocasia</taxon>
    </lineage>
</organism>
<evidence type="ECO:0000313" key="3">
    <source>
        <dbReference type="EMBL" id="MQL87516.1"/>
    </source>
</evidence>
<dbReference type="SUPFAM" id="SSF82771">
    <property type="entry name" value="GIY-YIG endonuclease"/>
    <property type="match status" value="1"/>
</dbReference>
<dbReference type="Proteomes" id="UP000652761">
    <property type="component" value="Unassembled WGS sequence"/>
</dbReference>
<evidence type="ECO:0000259" key="2">
    <source>
        <dbReference type="PROSITE" id="PS50164"/>
    </source>
</evidence>
<name>A0A843UXW6_COLES</name>
<feature type="compositionally biased region" description="Low complexity" evidence="1">
    <location>
        <begin position="53"/>
        <end position="64"/>
    </location>
</feature>
<evidence type="ECO:0000313" key="4">
    <source>
        <dbReference type="Proteomes" id="UP000652761"/>
    </source>
</evidence>
<keyword evidence="4" id="KW-1185">Reference proteome</keyword>
<dbReference type="PANTHER" id="PTHR20208:SF13">
    <property type="entry name" value="STRUCTURE-SPECIFIC ENDONUCLEASE SUBUNIT SLX1"/>
    <property type="match status" value="1"/>
</dbReference>
<reference evidence="3" key="1">
    <citation type="submission" date="2017-07" db="EMBL/GenBank/DDBJ databases">
        <title>Taro Niue Genome Assembly and Annotation.</title>
        <authorList>
            <person name="Atibalentja N."/>
            <person name="Keating K."/>
            <person name="Fields C.J."/>
        </authorList>
    </citation>
    <scope>NUCLEOTIDE SEQUENCE</scope>
    <source>
        <strain evidence="3">Niue_2</strain>
        <tissue evidence="3">Leaf</tissue>
    </source>
</reference>
<comment type="caution">
    <text evidence="3">The sequence shown here is derived from an EMBL/GenBank/DDBJ whole genome shotgun (WGS) entry which is preliminary data.</text>
</comment>
<dbReference type="PROSITE" id="PS50164">
    <property type="entry name" value="GIY_YIG"/>
    <property type="match status" value="1"/>
</dbReference>